<reference evidence="19" key="2">
    <citation type="submission" date="2025-08" db="UniProtKB">
        <authorList>
            <consortium name="Ensembl"/>
        </authorList>
    </citation>
    <scope>IDENTIFICATION</scope>
</reference>
<evidence type="ECO:0000313" key="19">
    <source>
        <dbReference type="Ensembl" id="ENSCSEP00000000215.1"/>
    </source>
</evidence>
<evidence type="ECO:0000256" key="1">
    <source>
        <dbReference type="ARBA" id="ARBA00004251"/>
    </source>
</evidence>
<feature type="region of interest" description="Disordered" evidence="16">
    <location>
        <begin position="61"/>
        <end position="84"/>
    </location>
</feature>
<keyword evidence="13" id="KW-1015">Disulfide bond</keyword>
<organism evidence="19 20">
    <name type="scientific">Cynoglossus semilaevis</name>
    <name type="common">Tongue sole</name>
    <dbReference type="NCBI Taxonomy" id="244447"/>
    <lineage>
        <taxon>Eukaryota</taxon>
        <taxon>Metazoa</taxon>
        <taxon>Chordata</taxon>
        <taxon>Craniata</taxon>
        <taxon>Vertebrata</taxon>
        <taxon>Euteleostomi</taxon>
        <taxon>Actinopterygii</taxon>
        <taxon>Neopterygii</taxon>
        <taxon>Teleostei</taxon>
        <taxon>Neoteleostei</taxon>
        <taxon>Acanthomorphata</taxon>
        <taxon>Carangaria</taxon>
        <taxon>Pleuronectiformes</taxon>
        <taxon>Pleuronectoidei</taxon>
        <taxon>Cynoglossidae</taxon>
        <taxon>Cynoglossinae</taxon>
        <taxon>Cynoglossus</taxon>
    </lineage>
</organism>
<dbReference type="RefSeq" id="XP_008325694.1">
    <property type="nucleotide sequence ID" value="XM_008327472.3"/>
</dbReference>
<dbReference type="GeneTree" id="ENSGT01030000234567"/>
<dbReference type="FunFam" id="2.60.40.3210:FF:000001">
    <property type="entry name" value="Zona pellucida sperm-binding protein 3"/>
    <property type="match status" value="1"/>
</dbReference>
<evidence type="ECO:0000256" key="9">
    <source>
        <dbReference type="ARBA" id="ARBA00022692"/>
    </source>
</evidence>
<dbReference type="GO" id="GO:0005886">
    <property type="term" value="C:plasma membrane"/>
    <property type="evidence" value="ECO:0007669"/>
    <property type="project" value="UniProtKB-SubCell"/>
</dbReference>
<keyword evidence="11" id="KW-1133">Transmembrane helix</keyword>
<feature type="compositionally biased region" description="Acidic residues" evidence="16">
    <location>
        <begin position="449"/>
        <end position="465"/>
    </location>
</feature>
<name>A0A3P8UIV9_CYNSE</name>
<keyword evidence="10 17" id="KW-0732">Signal</keyword>
<evidence type="ECO:0000259" key="18">
    <source>
        <dbReference type="PROSITE" id="PS51034"/>
    </source>
</evidence>
<dbReference type="GO" id="GO:0032190">
    <property type="term" value="F:acrosin binding"/>
    <property type="evidence" value="ECO:0007669"/>
    <property type="project" value="TreeGrafter"/>
</dbReference>
<sequence>MKTQRRVCVLWSLFTIVLLCFKADTYETPITRHRRPSLKVGPPKPKLLKLSTVIYSPTVEEESGSPAVSPFRTRNFSPSSSTRPVDIQSDSVAAQSDVSVTCSTAHFVLRVKPGFYGLDADVEELTLGGGCRSNGVLRPYGDILFNYPLTACDAIREAPPGYLVYKYTLHFRPSPKRFPTRSQHLDVNIECRYQRTHHVHQLVLKPTWKTAVMRKKLKGRPSDFRIGLMDDSWSSTVKSSVYQLGQNINFQASASHLPPGGKLYVSSCYASPSNSSENSLKYTIIDNFGCLVDSKRDPAASRFIYRTNGTIGFSLKAFQFTSDPETEISVHCHLSVTSEGPSPAHKSCTYKGNRWTALSGDHSLCDCCDSKCVTSKTRRSMMEGFASSQLLSISDQTDEDGFLPVASSTVFISTEDQRTGTGNMDQRDVREYLWRSVDVLRYDDKDDERFAEDEEDEEELEEDGGQESRVNVGTTAAPDTRTSFFRNVVSVENGNAFEEDGSGVEGVTLGEEIHVRSKHNQAKVEGPIPENVKPPESKEPEEAGNVAEDQNRTRTFRLGLKTDEGLDDVADGEKSTWYFTWR</sequence>
<evidence type="ECO:0000256" key="14">
    <source>
        <dbReference type="ARBA" id="ARBA00023180"/>
    </source>
</evidence>
<evidence type="ECO:0000256" key="6">
    <source>
        <dbReference type="ARBA" id="ARBA00022525"/>
    </source>
</evidence>
<evidence type="ECO:0000313" key="20">
    <source>
        <dbReference type="Proteomes" id="UP000265120"/>
    </source>
</evidence>
<dbReference type="FunFam" id="2.60.40.4100:FF:000002">
    <property type="entry name" value="Zona pellucida sperm-binding protein 3"/>
    <property type="match status" value="1"/>
</dbReference>
<evidence type="ECO:0000256" key="17">
    <source>
        <dbReference type="SAM" id="SignalP"/>
    </source>
</evidence>
<comment type="subcellular location">
    <subcellularLocation>
        <location evidence="1">Cell membrane</location>
        <topology evidence="1">Single-pass type I membrane protein</topology>
    </subcellularLocation>
    <subcellularLocation>
        <location evidence="2">Secreted</location>
        <location evidence="2">Extracellular space</location>
        <location evidence="2">Extracellular matrix</location>
    </subcellularLocation>
</comment>
<evidence type="ECO:0000256" key="16">
    <source>
        <dbReference type="SAM" id="MobiDB-lite"/>
    </source>
</evidence>
<dbReference type="InterPro" id="IPR001507">
    <property type="entry name" value="ZP_dom"/>
</dbReference>
<dbReference type="Pfam" id="PF00100">
    <property type="entry name" value="Zona_pellucida"/>
    <property type="match status" value="1"/>
</dbReference>
<accession>A0A3P8UIV9</accession>
<feature type="compositionally biased region" description="Polar residues" evidence="16">
    <location>
        <begin position="72"/>
        <end position="83"/>
    </location>
</feature>
<reference evidence="19" key="3">
    <citation type="submission" date="2025-09" db="UniProtKB">
        <authorList>
            <consortium name="Ensembl"/>
        </authorList>
    </citation>
    <scope>IDENTIFICATION</scope>
</reference>
<evidence type="ECO:0000256" key="15">
    <source>
        <dbReference type="ARBA" id="ARBA00030824"/>
    </source>
</evidence>
<evidence type="ECO:0000256" key="4">
    <source>
        <dbReference type="ARBA" id="ARBA00017980"/>
    </source>
</evidence>
<keyword evidence="9" id="KW-0812">Transmembrane</keyword>
<feature type="domain" description="ZP" evidence="18">
    <location>
        <begin position="101"/>
        <end position="355"/>
    </location>
</feature>
<evidence type="ECO:0000256" key="7">
    <source>
        <dbReference type="ARBA" id="ARBA00022530"/>
    </source>
</evidence>
<feature type="chain" id="PRO_5018085637" description="Zona pellucida sperm-binding protein 3" evidence="17">
    <location>
        <begin position="26"/>
        <end position="582"/>
    </location>
</feature>
<dbReference type="InterPro" id="IPR055355">
    <property type="entry name" value="ZP-C"/>
</dbReference>
<feature type="region of interest" description="Disordered" evidence="16">
    <location>
        <begin position="517"/>
        <end position="554"/>
    </location>
</feature>
<evidence type="ECO:0000256" key="12">
    <source>
        <dbReference type="ARBA" id="ARBA00023136"/>
    </source>
</evidence>
<feature type="signal peptide" evidence="17">
    <location>
        <begin position="1"/>
        <end position="25"/>
    </location>
</feature>
<dbReference type="GO" id="GO:2000344">
    <property type="term" value="P:positive regulation of acrosome reaction"/>
    <property type="evidence" value="ECO:0007669"/>
    <property type="project" value="TreeGrafter"/>
</dbReference>
<dbReference type="Gene3D" id="2.60.40.4100">
    <property type="entry name" value="Zona pellucida, ZP-C domain"/>
    <property type="match status" value="1"/>
</dbReference>
<keyword evidence="20" id="KW-1185">Reference proteome</keyword>
<dbReference type="GeneID" id="103391190"/>
<keyword evidence="6" id="KW-0964">Secreted</keyword>
<dbReference type="Proteomes" id="UP000265120">
    <property type="component" value="Chromosome 1"/>
</dbReference>
<protein>
    <recommendedName>
        <fullName evidence="4">Zona pellucida sperm-binding protein 3</fullName>
    </recommendedName>
    <alternativeName>
        <fullName evidence="15">Zona pellucida glycoprotein 3</fullName>
    </alternativeName>
</protein>
<evidence type="ECO:0000256" key="2">
    <source>
        <dbReference type="ARBA" id="ARBA00004498"/>
    </source>
</evidence>
<dbReference type="SMART" id="SM00241">
    <property type="entry name" value="ZP"/>
    <property type="match status" value="1"/>
</dbReference>
<keyword evidence="12" id="KW-0472">Membrane</keyword>
<dbReference type="PANTHER" id="PTHR11576:SF16">
    <property type="entry name" value="ZONA PELLUCIDA SPERM-BINDING PROTEIN 3"/>
    <property type="match status" value="1"/>
</dbReference>
<dbReference type="Ensembl" id="ENSCSET00000000239.1">
    <property type="protein sequence ID" value="ENSCSEP00000000215.1"/>
    <property type="gene ID" value="ENSCSEG00000000175.1"/>
</dbReference>
<keyword evidence="8" id="KW-0165">Cleavage on pair of basic residues</keyword>
<dbReference type="GO" id="GO:0031012">
    <property type="term" value="C:extracellular matrix"/>
    <property type="evidence" value="ECO:0007669"/>
    <property type="project" value="TreeGrafter"/>
</dbReference>
<dbReference type="PANTHER" id="PTHR11576">
    <property type="entry name" value="ZONA PELLUCIDA SPERM-BINDING PROTEIN 3"/>
    <property type="match status" value="1"/>
</dbReference>
<dbReference type="InParanoid" id="A0A3P8UIV9"/>
<keyword evidence="14" id="KW-0325">Glycoprotein</keyword>
<dbReference type="GO" id="GO:0007339">
    <property type="term" value="P:binding of sperm to zona pellucida"/>
    <property type="evidence" value="ECO:0007669"/>
    <property type="project" value="TreeGrafter"/>
</dbReference>
<proteinExistence type="inferred from homology"/>
<evidence type="ECO:0000256" key="10">
    <source>
        <dbReference type="ARBA" id="ARBA00022729"/>
    </source>
</evidence>
<comment type="similarity">
    <text evidence="3">Belongs to the ZP domain family. ZPC subfamily.</text>
</comment>
<evidence type="ECO:0000256" key="13">
    <source>
        <dbReference type="ARBA" id="ARBA00023157"/>
    </source>
</evidence>
<dbReference type="InterPro" id="IPR055356">
    <property type="entry name" value="ZP-N"/>
</dbReference>
<dbReference type="Pfam" id="PF23344">
    <property type="entry name" value="ZP-N"/>
    <property type="match status" value="1"/>
</dbReference>
<evidence type="ECO:0000256" key="3">
    <source>
        <dbReference type="ARBA" id="ARBA00006735"/>
    </source>
</evidence>
<dbReference type="GO" id="GO:0035803">
    <property type="term" value="P:egg coat formation"/>
    <property type="evidence" value="ECO:0007669"/>
    <property type="project" value="TreeGrafter"/>
</dbReference>
<dbReference type="InterPro" id="IPR042235">
    <property type="entry name" value="ZP-C_dom"/>
</dbReference>
<feature type="region of interest" description="Disordered" evidence="16">
    <location>
        <begin position="445"/>
        <end position="475"/>
    </location>
</feature>
<keyword evidence="5" id="KW-1003">Cell membrane</keyword>
<evidence type="ECO:0000256" key="8">
    <source>
        <dbReference type="ARBA" id="ARBA00022685"/>
    </source>
</evidence>
<evidence type="ECO:0000256" key="5">
    <source>
        <dbReference type="ARBA" id="ARBA00022475"/>
    </source>
</evidence>
<dbReference type="Gene3D" id="2.60.40.3210">
    <property type="entry name" value="Zona pellucida, ZP-N domain"/>
    <property type="match status" value="1"/>
</dbReference>
<evidence type="ECO:0000256" key="11">
    <source>
        <dbReference type="ARBA" id="ARBA00022989"/>
    </source>
</evidence>
<dbReference type="OrthoDB" id="8957685at2759"/>
<dbReference type="PROSITE" id="PS51034">
    <property type="entry name" value="ZP_2"/>
    <property type="match status" value="1"/>
</dbReference>
<dbReference type="AlphaFoldDB" id="A0A3P8UIV9"/>
<reference evidence="19 20" key="1">
    <citation type="journal article" date="2014" name="Nat. Genet.">
        <title>Whole-genome sequence of a flatfish provides insights into ZW sex chromosome evolution and adaptation to a benthic lifestyle.</title>
        <authorList>
            <person name="Chen S."/>
            <person name="Zhang G."/>
            <person name="Shao C."/>
            <person name="Huang Q."/>
            <person name="Liu G."/>
            <person name="Zhang P."/>
            <person name="Song W."/>
            <person name="An N."/>
            <person name="Chalopin D."/>
            <person name="Volff J.N."/>
            <person name="Hong Y."/>
            <person name="Li Q."/>
            <person name="Sha Z."/>
            <person name="Zhou H."/>
            <person name="Xie M."/>
            <person name="Yu Q."/>
            <person name="Liu Y."/>
            <person name="Xiang H."/>
            <person name="Wang N."/>
            <person name="Wu K."/>
            <person name="Yang C."/>
            <person name="Zhou Q."/>
            <person name="Liao X."/>
            <person name="Yang L."/>
            <person name="Hu Q."/>
            <person name="Zhang J."/>
            <person name="Meng L."/>
            <person name="Jin L."/>
            <person name="Tian Y."/>
            <person name="Lian J."/>
            <person name="Yang J."/>
            <person name="Miao G."/>
            <person name="Liu S."/>
            <person name="Liang Z."/>
            <person name="Yan F."/>
            <person name="Li Y."/>
            <person name="Sun B."/>
            <person name="Zhang H."/>
            <person name="Zhang J."/>
            <person name="Zhu Y."/>
            <person name="Du M."/>
            <person name="Zhao Y."/>
            <person name="Schartl M."/>
            <person name="Tang Q."/>
            <person name="Wang J."/>
        </authorList>
    </citation>
    <scope>NUCLEOTIDE SEQUENCE</scope>
</reference>
<keyword evidence="7" id="KW-0272">Extracellular matrix</keyword>